<keyword evidence="3 6" id="KW-0808">Transferase</keyword>
<organism evidence="7 8">
    <name type="scientific">SAR86 cluster bacterium</name>
    <dbReference type="NCBI Taxonomy" id="2030880"/>
    <lineage>
        <taxon>Bacteria</taxon>
        <taxon>Pseudomonadati</taxon>
        <taxon>Pseudomonadota</taxon>
        <taxon>Gammaproteobacteria</taxon>
        <taxon>SAR86 cluster</taxon>
    </lineage>
</organism>
<reference evidence="7 8" key="1">
    <citation type="submission" date="2019-02" db="EMBL/GenBank/DDBJ databases">
        <title>Prokaryotic population dynamics and viral predation in marine succession experiment using metagenomics: the confinement effect.</title>
        <authorList>
            <person name="Haro-Moreno J.M."/>
            <person name="Rodriguez-Valera F."/>
            <person name="Lopez-Perez M."/>
        </authorList>
    </citation>
    <scope>NUCLEOTIDE SEQUENCE [LARGE SCALE GENOMIC DNA]</scope>
    <source>
        <strain evidence="7">MED-G160</strain>
    </source>
</reference>
<dbReference type="GO" id="GO:0004659">
    <property type="term" value="F:prenyltransferase activity"/>
    <property type="evidence" value="ECO:0007669"/>
    <property type="project" value="InterPro"/>
</dbReference>
<dbReference type="SFLD" id="SFLDS00005">
    <property type="entry name" value="Isoprenoid_Synthase_Type_I"/>
    <property type="match status" value="1"/>
</dbReference>
<evidence type="ECO:0000313" key="8">
    <source>
        <dbReference type="Proteomes" id="UP000318710"/>
    </source>
</evidence>
<gene>
    <name evidence="7" type="ORF">EVA93_00305</name>
</gene>
<dbReference type="GO" id="GO:0046872">
    <property type="term" value="F:metal ion binding"/>
    <property type="evidence" value="ECO:0007669"/>
    <property type="project" value="UniProtKB-KW"/>
</dbReference>
<dbReference type="PROSITE" id="PS00723">
    <property type="entry name" value="POLYPRENYL_SYNTHASE_1"/>
    <property type="match status" value="1"/>
</dbReference>
<evidence type="ECO:0000256" key="5">
    <source>
        <dbReference type="ARBA" id="ARBA00022842"/>
    </source>
</evidence>
<evidence type="ECO:0000256" key="1">
    <source>
        <dbReference type="ARBA" id="ARBA00001946"/>
    </source>
</evidence>
<dbReference type="PANTHER" id="PTHR12001:SF69">
    <property type="entry name" value="ALL TRANS-POLYPRENYL-DIPHOSPHATE SYNTHASE PDSS1"/>
    <property type="match status" value="1"/>
</dbReference>
<dbReference type="InterPro" id="IPR033749">
    <property type="entry name" value="Polyprenyl_synt_CS"/>
</dbReference>
<evidence type="ECO:0000313" key="7">
    <source>
        <dbReference type="EMBL" id="RZO28594.1"/>
    </source>
</evidence>
<accession>A0A520N533</accession>
<dbReference type="SUPFAM" id="SSF48576">
    <property type="entry name" value="Terpenoid synthases"/>
    <property type="match status" value="1"/>
</dbReference>
<dbReference type="InterPro" id="IPR008949">
    <property type="entry name" value="Isoprenoid_synthase_dom_sf"/>
</dbReference>
<dbReference type="Gene3D" id="1.10.600.10">
    <property type="entry name" value="Farnesyl Diphosphate Synthase"/>
    <property type="match status" value="1"/>
</dbReference>
<evidence type="ECO:0000256" key="4">
    <source>
        <dbReference type="ARBA" id="ARBA00022723"/>
    </source>
</evidence>
<name>A0A520N533_9GAMM</name>
<dbReference type="AlphaFoldDB" id="A0A520N533"/>
<comment type="similarity">
    <text evidence="2 6">Belongs to the FPP/GGPP synthase family.</text>
</comment>
<dbReference type="InterPro" id="IPR000092">
    <property type="entry name" value="Polyprenyl_synt"/>
</dbReference>
<comment type="caution">
    <text evidence="7">The sequence shown here is derived from an EMBL/GenBank/DDBJ whole genome shotgun (WGS) entry which is preliminary data.</text>
</comment>
<dbReference type="GO" id="GO:0008299">
    <property type="term" value="P:isoprenoid biosynthetic process"/>
    <property type="evidence" value="ECO:0007669"/>
    <property type="project" value="InterPro"/>
</dbReference>
<dbReference type="CDD" id="cd00685">
    <property type="entry name" value="Trans_IPPS_HT"/>
    <property type="match status" value="1"/>
</dbReference>
<keyword evidence="5" id="KW-0460">Magnesium</keyword>
<dbReference type="Pfam" id="PF00348">
    <property type="entry name" value="polyprenyl_synt"/>
    <property type="match status" value="1"/>
</dbReference>
<evidence type="ECO:0000256" key="2">
    <source>
        <dbReference type="ARBA" id="ARBA00006706"/>
    </source>
</evidence>
<dbReference type="Proteomes" id="UP000318710">
    <property type="component" value="Unassembled WGS sequence"/>
</dbReference>
<proteinExistence type="inferred from homology"/>
<dbReference type="EMBL" id="SHBF01000001">
    <property type="protein sequence ID" value="RZO28594.1"/>
    <property type="molecule type" value="Genomic_DNA"/>
</dbReference>
<sequence>MKRNINITEELKVVEKYIKKDLSKEKTISGLYKYIFRSSGKKMRARLSLIASSVKNHKDRFKLASVIELLHTATLVHDDVVDNSSVRRGVKSVNNVWTNSHGVLIGDYIYSKAFILMVEIGNKNILEELANATNDISQGELIQLDAIRNIKISLNKLKKISYFKTGRLFEAAARTGAILSSSNRNYINNVSECARNLGILFQIRDDMLDYSSDLEIGKPSYQDLREGKVTYPFFYAYKNGNTRNKKNLFELLGKNNLNQSKAKTLIQNLNGIRKTQQLAEKYHVKTVDCANKINDLIVRKEMIELADMALKRDK</sequence>
<dbReference type="PROSITE" id="PS00444">
    <property type="entry name" value="POLYPRENYL_SYNTHASE_2"/>
    <property type="match status" value="1"/>
</dbReference>
<evidence type="ECO:0000256" key="3">
    <source>
        <dbReference type="ARBA" id="ARBA00022679"/>
    </source>
</evidence>
<keyword evidence="4" id="KW-0479">Metal-binding</keyword>
<protein>
    <submittedName>
        <fullName evidence="7">Polyprenyl synthetase family protein</fullName>
    </submittedName>
</protein>
<comment type="cofactor">
    <cofactor evidence="1">
        <name>Mg(2+)</name>
        <dbReference type="ChEBI" id="CHEBI:18420"/>
    </cofactor>
</comment>
<dbReference type="PANTHER" id="PTHR12001">
    <property type="entry name" value="GERANYLGERANYL PYROPHOSPHATE SYNTHASE"/>
    <property type="match status" value="1"/>
</dbReference>
<evidence type="ECO:0000256" key="6">
    <source>
        <dbReference type="RuleBase" id="RU004466"/>
    </source>
</evidence>